<evidence type="ECO:0000313" key="5">
    <source>
        <dbReference type="EMBL" id="TWV58601.1"/>
    </source>
</evidence>
<dbReference type="CDD" id="cd19481">
    <property type="entry name" value="RecA-like_protease"/>
    <property type="match status" value="1"/>
</dbReference>
<sequence length="670" mass="76836">METDNLYINNALDWLKRAVDSLVSHKRTDEGTGFIRSSKQIIPEQKEGIFYTATFQAYSALLESAETYEAGAFGLKEMTLELTHIFTPDIFGKKDQYSTNNGSRSIILLEQILKVMVYLQKYRHTIGEDIINAAKEAIDIETAKTDILSNSANDEYYYPEASRSPWFLLSLLNCQKYIETIYGDANGIIKIPSVDTLIDSHINYHMARYNVKELSFDPISLVIALCCKITRDPGFKTSPFCISCLEAIVKLQHNDGCWPTGATISFDDSGDVIQQASIQIASQLAEAIIDYKFLVDCNDNVEQVLDIIIPSFRKLFNYITATFEKLDNPCVYGWSSDRIKLKGYTETWITAYTCRFLYKYWLAEKAYARIKALKRLGVTNYVYNKQHTIEEIKRWNDEIIEPDHILKPKETIDGIIQPIIGNKEKGCLLLSPQKDNISFIICGPPGSGKTYIVKQMAKALGWPLVELSPSHFIKKGLDFIESTSREIFNDLYNLHHAVVFFDECDELFRNRSESGETTSSRTILNFLTASMLPKLQDLHDKQNIIFVLGTNYLHNIDSAVRRKGRFDHRILFDRPDEEARRLFYRAKGKSNDSDISEDEFVKRTETALVKDLTKALSSSYQQEEDQSYLDWCGAKGEDSEGLLELKNCDKSECHQEKIKEWNKMLKENRE</sequence>
<gene>
    <name evidence="5" type="ORF">FSA05_20640</name>
</gene>
<comment type="similarity">
    <text evidence="1">Belongs to the AAA ATPase family.</text>
</comment>
<dbReference type="InterPro" id="IPR003959">
    <property type="entry name" value="ATPase_AAA_core"/>
</dbReference>
<dbReference type="Pfam" id="PF00004">
    <property type="entry name" value="AAA"/>
    <property type="match status" value="1"/>
</dbReference>
<dbReference type="GO" id="GO:0016887">
    <property type="term" value="F:ATP hydrolysis activity"/>
    <property type="evidence" value="ECO:0007669"/>
    <property type="project" value="InterPro"/>
</dbReference>
<evidence type="ECO:0000259" key="4">
    <source>
        <dbReference type="SMART" id="SM00382"/>
    </source>
</evidence>
<accession>A0A5C6K8R3</accession>
<dbReference type="RefSeq" id="WP_146376141.1">
    <property type="nucleotide sequence ID" value="NZ_VOHW01000019.1"/>
</dbReference>
<evidence type="ECO:0000256" key="3">
    <source>
        <dbReference type="ARBA" id="ARBA00022840"/>
    </source>
</evidence>
<organism evidence="5 6">
    <name type="scientific">Parabacteroides distasonis</name>
    <dbReference type="NCBI Taxonomy" id="823"/>
    <lineage>
        <taxon>Bacteria</taxon>
        <taxon>Pseudomonadati</taxon>
        <taxon>Bacteroidota</taxon>
        <taxon>Bacteroidia</taxon>
        <taxon>Bacteroidales</taxon>
        <taxon>Tannerellaceae</taxon>
        <taxon>Parabacteroides</taxon>
    </lineage>
</organism>
<dbReference type="InterPro" id="IPR027417">
    <property type="entry name" value="P-loop_NTPase"/>
</dbReference>
<dbReference type="EMBL" id="VOHW01000019">
    <property type="protein sequence ID" value="TWV58601.1"/>
    <property type="molecule type" value="Genomic_DNA"/>
</dbReference>
<dbReference type="AlphaFoldDB" id="A0A5C6K8R3"/>
<dbReference type="GO" id="GO:0005524">
    <property type="term" value="F:ATP binding"/>
    <property type="evidence" value="ECO:0007669"/>
    <property type="project" value="UniProtKB-KW"/>
</dbReference>
<dbReference type="PANTHER" id="PTHR23073">
    <property type="entry name" value="26S PROTEASOME REGULATORY SUBUNIT"/>
    <property type="match status" value="1"/>
</dbReference>
<evidence type="ECO:0000256" key="1">
    <source>
        <dbReference type="ARBA" id="ARBA00006914"/>
    </source>
</evidence>
<keyword evidence="3" id="KW-0067">ATP-binding</keyword>
<reference evidence="5 6" key="1">
    <citation type="submission" date="2019-07" db="EMBL/GenBank/DDBJ databases">
        <title>Genome sequencing of Parabacteroides distasonis iSURF_7.</title>
        <authorList>
            <person name="Degefu H.N."/>
            <person name="Ruoff K.L."/>
            <person name="Price C.E."/>
            <person name="Valls R.A."/>
            <person name="O'Toole G.A."/>
        </authorList>
    </citation>
    <scope>NUCLEOTIDE SEQUENCE [LARGE SCALE GENOMIC DNA]</scope>
    <source>
        <strain evidence="5 6">CFPLTA003_1B</strain>
    </source>
</reference>
<comment type="caution">
    <text evidence="5">The sequence shown here is derived from an EMBL/GenBank/DDBJ whole genome shotgun (WGS) entry which is preliminary data.</text>
</comment>
<keyword evidence="2" id="KW-0547">Nucleotide-binding</keyword>
<dbReference type="InterPro" id="IPR003593">
    <property type="entry name" value="AAA+_ATPase"/>
</dbReference>
<dbReference type="InterPro" id="IPR050221">
    <property type="entry name" value="26S_Proteasome_ATPase"/>
</dbReference>
<evidence type="ECO:0000256" key="2">
    <source>
        <dbReference type="ARBA" id="ARBA00022741"/>
    </source>
</evidence>
<dbReference type="Proteomes" id="UP000315827">
    <property type="component" value="Unassembled WGS sequence"/>
</dbReference>
<evidence type="ECO:0000313" key="6">
    <source>
        <dbReference type="Proteomes" id="UP000315827"/>
    </source>
</evidence>
<dbReference type="SMART" id="SM00382">
    <property type="entry name" value="AAA"/>
    <property type="match status" value="1"/>
</dbReference>
<feature type="domain" description="AAA+ ATPase" evidence="4">
    <location>
        <begin position="435"/>
        <end position="576"/>
    </location>
</feature>
<proteinExistence type="inferred from homology"/>
<protein>
    <submittedName>
        <fullName evidence="5">AAA family ATPase</fullName>
    </submittedName>
</protein>
<dbReference type="Gene3D" id="3.40.50.300">
    <property type="entry name" value="P-loop containing nucleotide triphosphate hydrolases"/>
    <property type="match status" value="1"/>
</dbReference>
<name>A0A5C6K8R3_PARDI</name>
<dbReference type="SUPFAM" id="SSF52540">
    <property type="entry name" value="P-loop containing nucleoside triphosphate hydrolases"/>
    <property type="match status" value="1"/>
</dbReference>